<dbReference type="PANTHER" id="PTHR32261">
    <property type="entry name" value="CALCIUM HOMEOSTASIS MODULATOR PROTEIN"/>
    <property type="match status" value="1"/>
</dbReference>
<organism evidence="10 11">
    <name type="scientific">Regulus satrapa</name>
    <name type="common">Golden-crowned kinglet</name>
    <dbReference type="NCBI Taxonomy" id="13245"/>
    <lineage>
        <taxon>Eukaryota</taxon>
        <taxon>Metazoa</taxon>
        <taxon>Chordata</taxon>
        <taxon>Craniata</taxon>
        <taxon>Vertebrata</taxon>
        <taxon>Euteleostomi</taxon>
        <taxon>Archelosauria</taxon>
        <taxon>Archosauria</taxon>
        <taxon>Dinosauria</taxon>
        <taxon>Saurischia</taxon>
        <taxon>Theropoda</taxon>
        <taxon>Coelurosauria</taxon>
        <taxon>Aves</taxon>
        <taxon>Neognathae</taxon>
        <taxon>Neoaves</taxon>
        <taxon>Telluraves</taxon>
        <taxon>Australaves</taxon>
        <taxon>Passeriformes</taxon>
        <taxon>Regulidae</taxon>
        <taxon>Regulus</taxon>
    </lineage>
</organism>
<evidence type="ECO:0000313" key="10">
    <source>
        <dbReference type="EMBL" id="NWR44167.1"/>
    </source>
</evidence>
<keyword evidence="11" id="KW-1185">Reference proteome</keyword>
<comment type="caution">
    <text evidence="10">The sequence shown here is derived from an EMBL/GenBank/DDBJ whole genome shotgun (WGS) entry which is preliminary data.</text>
</comment>
<comment type="subcellular location">
    <subcellularLocation>
        <location evidence="1">Membrane</location>
        <topology evidence="1">Multi-pass membrane protein</topology>
    </subcellularLocation>
</comment>
<dbReference type="GO" id="GO:0005886">
    <property type="term" value="C:plasma membrane"/>
    <property type="evidence" value="ECO:0007669"/>
    <property type="project" value="TreeGrafter"/>
</dbReference>
<dbReference type="OrthoDB" id="5962981at2759"/>
<dbReference type="EMBL" id="VWZN01005956">
    <property type="protein sequence ID" value="NWR44167.1"/>
    <property type="molecule type" value="Genomic_DNA"/>
</dbReference>
<keyword evidence="6" id="KW-0406">Ion transport</keyword>
<dbReference type="Proteomes" id="UP000529728">
    <property type="component" value="Unassembled WGS sequence"/>
</dbReference>
<feature type="transmembrane region" description="Helical" evidence="9">
    <location>
        <begin position="180"/>
        <end position="197"/>
    </location>
</feature>
<gene>
    <name evidence="10" type="primary">Calhm6</name>
    <name evidence="10" type="ORF">REGSAT_R05194</name>
</gene>
<proteinExistence type="inferred from homology"/>
<feature type="transmembrane region" description="Helical" evidence="9">
    <location>
        <begin position="20"/>
        <end position="39"/>
    </location>
</feature>
<dbReference type="GO" id="GO:1904669">
    <property type="term" value="P:ATP export"/>
    <property type="evidence" value="ECO:0007669"/>
    <property type="project" value="UniProtKB-ARBA"/>
</dbReference>
<evidence type="ECO:0000256" key="2">
    <source>
        <dbReference type="ARBA" id="ARBA00008497"/>
    </source>
</evidence>
<evidence type="ECO:0000256" key="6">
    <source>
        <dbReference type="ARBA" id="ARBA00023065"/>
    </source>
</evidence>
<accession>A0A7K4XB48</accession>
<evidence type="ECO:0000256" key="9">
    <source>
        <dbReference type="SAM" id="Phobius"/>
    </source>
</evidence>
<dbReference type="Pfam" id="PF14798">
    <property type="entry name" value="Ca_hom_mod"/>
    <property type="match status" value="1"/>
</dbReference>
<evidence type="ECO:0000256" key="3">
    <source>
        <dbReference type="ARBA" id="ARBA00022448"/>
    </source>
</evidence>
<evidence type="ECO:0000256" key="7">
    <source>
        <dbReference type="ARBA" id="ARBA00023136"/>
    </source>
</evidence>
<dbReference type="InterPro" id="IPR029569">
    <property type="entry name" value="CALHM"/>
</dbReference>
<sequence length="288" mass="32716">MNKLQKVMDFCIKHQTTLGYSAVSLLAAASELIFSFVVFKCPCNSENMLYGCSFLLVPAFILLLVGYMVNARIWRLVTGKCSQQKNHQYCSGGTCAYFYQLLVLTAKALVAPLIWIVMALFEANFFECAASGSSWMRNYLCKKNGTDCPDQKTMSKMPCDEGLSAKLTDGKLSLQAQSQLLGWYLIASIITVALISTCVSRCCSQVSYLQLKFWEIYSEEEHELFEKKAKEHATKLAERNTNCFFEATDPAPFHTPSKEDWQKISSLYTFDSQKEYYSKIHKYVSTKR</sequence>
<protein>
    <submittedName>
        <fullName evidence="10">CAHM6 protein</fullName>
    </submittedName>
</protein>
<keyword evidence="5 9" id="KW-1133">Transmembrane helix</keyword>
<feature type="transmembrane region" description="Helical" evidence="9">
    <location>
        <begin position="48"/>
        <end position="69"/>
    </location>
</feature>
<evidence type="ECO:0000256" key="4">
    <source>
        <dbReference type="ARBA" id="ARBA00022692"/>
    </source>
</evidence>
<evidence type="ECO:0000313" key="11">
    <source>
        <dbReference type="Proteomes" id="UP000529728"/>
    </source>
</evidence>
<feature type="non-terminal residue" evidence="10">
    <location>
        <position position="1"/>
    </location>
</feature>
<evidence type="ECO:0000256" key="1">
    <source>
        <dbReference type="ARBA" id="ARBA00004141"/>
    </source>
</evidence>
<keyword evidence="4 9" id="KW-0812">Transmembrane</keyword>
<comment type="similarity">
    <text evidence="2">Belongs to the CALHM family.</text>
</comment>
<keyword evidence="7 9" id="KW-0472">Membrane</keyword>
<dbReference type="GO" id="GO:0005261">
    <property type="term" value="F:monoatomic cation channel activity"/>
    <property type="evidence" value="ECO:0007669"/>
    <property type="project" value="TreeGrafter"/>
</dbReference>
<dbReference type="AlphaFoldDB" id="A0A7K4XB48"/>
<reference evidence="10 11" key="1">
    <citation type="submission" date="2019-09" db="EMBL/GenBank/DDBJ databases">
        <title>Bird 10,000 Genomes (B10K) Project - Family phase.</title>
        <authorList>
            <person name="Zhang G."/>
        </authorList>
    </citation>
    <scope>NUCLEOTIDE SEQUENCE [LARGE SCALE GENOMIC DNA]</scope>
    <source>
        <strain evidence="10">B10K-DU-001-18</strain>
        <tissue evidence="10">Muscle</tissue>
    </source>
</reference>
<evidence type="ECO:0000256" key="5">
    <source>
        <dbReference type="ARBA" id="ARBA00022989"/>
    </source>
</evidence>
<keyword evidence="8" id="KW-0407">Ion channel</keyword>
<keyword evidence="3" id="KW-0813">Transport</keyword>
<evidence type="ECO:0000256" key="8">
    <source>
        <dbReference type="ARBA" id="ARBA00023303"/>
    </source>
</evidence>
<dbReference type="PANTHER" id="PTHR32261:SF4">
    <property type="entry name" value="CALCIUM HOMEOSTASIS MODULATOR PROTEIN 6"/>
    <property type="match status" value="1"/>
</dbReference>
<feature type="transmembrane region" description="Helical" evidence="9">
    <location>
        <begin position="97"/>
        <end position="121"/>
    </location>
</feature>
<name>A0A7K4XB48_REGSA</name>
<feature type="non-terminal residue" evidence="10">
    <location>
        <position position="288"/>
    </location>
</feature>